<evidence type="ECO:0000256" key="10">
    <source>
        <dbReference type="ARBA" id="ARBA00023326"/>
    </source>
</evidence>
<dbReference type="AlphaFoldDB" id="A0A1N7MTL0"/>
<keyword evidence="9" id="KW-0326">Glycosidase</keyword>
<dbReference type="PANTHER" id="PTHR31490">
    <property type="entry name" value="GLYCOSYL HYDROLASE"/>
    <property type="match status" value="1"/>
</dbReference>
<proteinExistence type="inferred from homology"/>
<dbReference type="RefSeq" id="WP_076500991.1">
    <property type="nucleotide sequence ID" value="NZ_FTOP01000007.1"/>
</dbReference>
<keyword evidence="4" id="KW-0858">Xylan degradation</keyword>
<evidence type="ECO:0000256" key="3">
    <source>
        <dbReference type="ARBA" id="ARBA00012590"/>
    </source>
</evidence>
<dbReference type="InterPro" id="IPR003305">
    <property type="entry name" value="CenC_carb-bd"/>
</dbReference>
<dbReference type="Gene3D" id="2.60.120.260">
    <property type="entry name" value="Galactose-binding domain-like"/>
    <property type="match status" value="2"/>
</dbReference>
<keyword evidence="8" id="KW-0119">Carbohydrate metabolism</keyword>
<keyword evidence="6" id="KW-0677">Repeat</keyword>
<dbReference type="SMART" id="SM00633">
    <property type="entry name" value="Glyco_10"/>
    <property type="match status" value="1"/>
</dbReference>
<dbReference type="STRING" id="529505.SAMN05421761_107122"/>
<name>A0A1N7MTL0_9BACT</name>
<dbReference type="InterPro" id="IPR017853">
    <property type="entry name" value="GH"/>
</dbReference>
<dbReference type="Gene3D" id="3.20.20.80">
    <property type="entry name" value="Glycosidases"/>
    <property type="match status" value="2"/>
</dbReference>
<dbReference type="PANTHER" id="PTHR31490:SF88">
    <property type="entry name" value="BETA-XYLANASE"/>
    <property type="match status" value="1"/>
</dbReference>
<dbReference type="Pfam" id="PF02018">
    <property type="entry name" value="CBM_4_9"/>
    <property type="match status" value="1"/>
</dbReference>
<evidence type="ECO:0000313" key="13">
    <source>
        <dbReference type="Proteomes" id="UP000186026"/>
    </source>
</evidence>
<dbReference type="GO" id="GO:0031176">
    <property type="term" value="F:endo-1,4-beta-xylanase activity"/>
    <property type="evidence" value="ECO:0007669"/>
    <property type="project" value="UniProtKB-EC"/>
</dbReference>
<organism evidence="12 13">
    <name type="scientific">Belliella pelovolcani</name>
    <dbReference type="NCBI Taxonomy" id="529505"/>
    <lineage>
        <taxon>Bacteria</taxon>
        <taxon>Pseudomonadati</taxon>
        <taxon>Bacteroidota</taxon>
        <taxon>Cytophagia</taxon>
        <taxon>Cytophagales</taxon>
        <taxon>Cyclobacteriaceae</taxon>
        <taxon>Belliella</taxon>
    </lineage>
</organism>
<dbReference type="EMBL" id="FTOP01000007">
    <property type="protein sequence ID" value="SIS89348.1"/>
    <property type="molecule type" value="Genomic_DNA"/>
</dbReference>
<sequence>MKNIIKGGLLAGIVSLASCADFEALEYQVEKPLSVEIQEELNSYPDLLSYLDGLSTPGFKIGASLPLSDYTNRGVRYRLVNRNFNEFTPSSGTDHRSIVQNNGSFNFVQLNSFLEIAQENDLNVVTAPLISHRNQNASFLNSLLSPLVVNSPAFVNELDIASLSAGNLEGWTSSAGVTYAEREGMGLGSPPAIKLTTGSGVSSPDDLRFTSPSIPIIPGRTYEIVAYIKSDIDGQGRFTFEGLNNNEPTLVWTPGGTPSETFSTGISWKEIRFRVSDFEGDSFKFSLELGYIPNNEYYLDINNLYVYDIAGDPVVNNLVSNGDFESGIAWGGWGNNSVRGVAEEGSGVGNSGRAFFVTNPSLTGGFWEVQTLYQLAEPVKNGETYRLSFWVRGDAEGAIRPELQSPNFSSNGFGQVFVTTDWRFVSLTTTVTADDRNRLIFSYGEFAGTVFIDDVVLASESMTGGQTTIVDKTPSEKTSIISSQLERWVSGYVSETKDIIKIRDVINEPIHESDFSSIRTGVGLTPGEGEFYWQDYIGKEYGPMAFKLAREYGNADDLLFISESGMESNLAKAQALLDYIDFIEEHGGMVDGISVRLQLNFNSNFNNVTDLFELLASSGKKIRISSLDIRINESSPSMVALVNQGELYKQVVASYLSKVPTNQRYGITVANPVDGTDSARNGLWANNLNRKHAYAGFADGLGGN</sequence>
<keyword evidence="13" id="KW-1185">Reference proteome</keyword>
<dbReference type="GO" id="GO:0045493">
    <property type="term" value="P:xylan catabolic process"/>
    <property type="evidence" value="ECO:0007669"/>
    <property type="project" value="UniProtKB-KW"/>
</dbReference>
<feature type="domain" description="GH10" evidence="11">
    <location>
        <begin position="460"/>
        <end position="701"/>
    </location>
</feature>
<dbReference type="PROSITE" id="PS51257">
    <property type="entry name" value="PROKAR_LIPOPROTEIN"/>
    <property type="match status" value="1"/>
</dbReference>
<comment type="catalytic activity">
    <reaction evidence="1">
        <text>Endohydrolysis of (1-&gt;4)-beta-D-xylosidic linkages in xylans.</text>
        <dbReference type="EC" id="3.2.1.8"/>
    </reaction>
</comment>
<dbReference type="SUPFAM" id="SSF49785">
    <property type="entry name" value="Galactose-binding domain-like"/>
    <property type="match status" value="1"/>
</dbReference>
<dbReference type="InterPro" id="IPR044846">
    <property type="entry name" value="GH10"/>
</dbReference>
<evidence type="ECO:0000259" key="11">
    <source>
        <dbReference type="SMART" id="SM00633"/>
    </source>
</evidence>
<evidence type="ECO:0000256" key="5">
    <source>
        <dbReference type="ARBA" id="ARBA00022729"/>
    </source>
</evidence>
<protein>
    <recommendedName>
        <fullName evidence="3">endo-1,4-beta-xylanase</fullName>
        <ecNumber evidence="3">3.2.1.8</ecNumber>
    </recommendedName>
</protein>
<keyword evidence="7" id="KW-0378">Hydrolase</keyword>
<evidence type="ECO:0000256" key="6">
    <source>
        <dbReference type="ARBA" id="ARBA00022737"/>
    </source>
</evidence>
<evidence type="ECO:0000256" key="1">
    <source>
        <dbReference type="ARBA" id="ARBA00000681"/>
    </source>
</evidence>
<comment type="similarity">
    <text evidence="2">Belongs to the glycosyl hydrolase 10 (cellulase F) family.</text>
</comment>
<dbReference type="InterPro" id="IPR008979">
    <property type="entry name" value="Galactose-bd-like_sf"/>
</dbReference>
<dbReference type="SUPFAM" id="SSF51445">
    <property type="entry name" value="(Trans)glycosidases"/>
    <property type="match status" value="1"/>
</dbReference>
<gene>
    <name evidence="12" type="ORF">SAMN05421761_107122</name>
</gene>
<dbReference type="Proteomes" id="UP000186026">
    <property type="component" value="Unassembled WGS sequence"/>
</dbReference>
<dbReference type="OrthoDB" id="1032269at2"/>
<dbReference type="Pfam" id="PF00331">
    <property type="entry name" value="Glyco_hydro_10"/>
    <property type="match status" value="1"/>
</dbReference>
<accession>A0A1N7MTL0</accession>
<evidence type="ECO:0000256" key="7">
    <source>
        <dbReference type="ARBA" id="ARBA00022801"/>
    </source>
</evidence>
<dbReference type="EC" id="3.2.1.8" evidence="3"/>
<evidence type="ECO:0000256" key="9">
    <source>
        <dbReference type="ARBA" id="ARBA00023295"/>
    </source>
</evidence>
<keyword evidence="10" id="KW-0624">Polysaccharide degradation</keyword>
<reference evidence="13" key="1">
    <citation type="submission" date="2017-01" db="EMBL/GenBank/DDBJ databases">
        <authorList>
            <person name="Varghese N."/>
            <person name="Submissions S."/>
        </authorList>
    </citation>
    <scope>NUCLEOTIDE SEQUENCE [LARGE SCALE GENOMIC DNA]</scope>
    <source>
        <strain evidence="13">DSM 46698</strain>
    </source>
</reference>
<evidence type="ECO:0000256" key="4">
    <source>
        <dbReference type="ARBA" id="ARBA00022651"/>
    </source>
</evidence>
<evidence type="ECO:0000256" key="2">
    <source>
        <dbReference type="ARBA" id="ARBA00007495"/>
    </source>
</evidence>
<evidence type="ECO:0000256" key="8">
    <source>
        <dbReference type="ARBA" id="ARBA00023277"/>
    </source>
</evidence>
<dbReference type="InterPro" id="IPR001000">
    <property type="entry name" value="GH10_dom"/>
</dbReference>
<evidence type="ECO:0000313" key="12">
    <source>
        <dbReference type="EMBL" id="SIS89348.1"/>
    </source>
</evidence>
<keyword evidence="5" id="KW-0732">Signal</keyword>